<sequence length="648" mass="72036">MATGSQTLSTLLRRSTIGDPEEVLKSCNATLRKSRNDIQTQHVKAVALLKLDRYDDSLQVLEEGGEVLRKKASLEYAYALYKCGKSDEAAEFAAKINAGRGAKHVEAQANYRLEKFHLTASIYEELLNDKTSFGNEDNDLRINTWATTAQLLWKRKGNSEGLKRPTREDLEAFETTYNAACASIAMGDMRQGEHLLKRAKELCKTSDDLSSEDKVTEMLPISVQELYVLIKQGKLEQAEEIVKGIAVDNIPELSTKRIAQNNIILANRTQSNPYVLHKLFHETPSPTQNDKLFDFQKSSFVANSHSLDLLAQKYDGVTRSTTKALAQRPSPSTSFSDNIISVYHAAARAQSQVGPQALKEIITLLEKHPKDLGLALTVVQLYMSMRNLTSAIATMENLLRNLEDSITEHDQDVRFNPGLVSVLVCLYQLEGRKYQIKSELVKAASHWKQRPGQSTPLLRAAATSLVHSTDPSDIRISQTLFDRLHEQDPSDLFATAGYIASHAPTSPIKTEQSAQSLPPIQELVSDVDVTMLEMMGIPQTSASIAATLADTRMRTAASKAVKAKKRIRKSRLPKGYDPNKSPDPERWLRLQERSTYRPKGKKGKQRVAERTQGGIIPEKSDNITTASYGQQTKASGRGTSSKKKKGKR</sequence>
<dbReference type="GO" id="GO:0043022">
    <property type="term" value="F:ribosome binding"/>
    <property type="evidence" value="ECO:0007669"/>
    <property type="project" value="TreeGrafter"/>
</dbReference>
<dbReference type="GO" id="GO:0008312">
    <property type="term" value="F:7S RNA binding"/>
    <property type="evidence" value="ECO:0007669"/>
    <property type="project" value="InterPro"/>
</dbReference>
<dbReference type="PANTHER" id="PTHR14094:SF9">
    <property type="entry name" value="SIGNAL RECOGNITION PARTICLE SUBUNIT SRP72"/>
    <property type="match status" value="1"/>
</dbReference>
<evidence type="ECO:0000256" key="10">
    <source>
        <dbReference type="SAM" id="Coils"/>
    </source>
</evidence>
<feature type="compositionally biased region" description="Basic residues" evidence="11">
    <location>
        <begin position="596"/>
        <end position="605"/>
    </location>
</feature>
<keyword evidence="5 9" id="KW-0963">Cytoplasm</keyword>
<feature type="compositionally biased region" description="Polar residues" evidence="11">
    <location>
        <begin position="622"/>
        <end position="631"/>
    </location>
</feature>
<evidence type="ECO:0000256" key="7">
    <source>
        <dbReference type="ARBA" id="ARBA00023135"/>
    </source>
</evidence>
<dbReference type="PIRSF" id="PIRSF038922">
    <property type="entry name" value="SRP72"/>
    <property type="match status" value="1"/>
</dbReference>
<dbReference type="Proteomes" id="UP000243515">
    <property type="component" value="Unassembled WGS sequence"/>
</dbReference>
<evidence type="ECO:0000256" key="11">
    <source>
        <dbReference type="SAM" id="MobiDB-lite"/>
    </source>
</evidence>
<dbReference type="Pfam" id="PF17004">
    <property type="entry name" value="SRP_TPR_like"/>
    <property type="match status" value="1"/>
</dbReference>
<feature type="coiled-coil region" evidence="10">
    <location>
        <begin position="385"/>
        <end position="412"/>
    </location>
</feature>
<reference evidence="13 14" key="1">
    <citation type="journal article" date="2015" name="Environ. Microbiol.">
        <title>Metagenome sequence of Elaphomyces granulatus from sporocarp tissue reveals Ascomycota ectomycorrhizal fingerprints of genome expansion and a Proteobacteria-rich microbiome.</title>
        <authorList>
            <person name="Quandt C.A."/>
            <person name="Kohler A."/>
            <person name="Hesse C.N."/>
            <person name="Sharpton T.J."/>
            <person name="Martin F."/>
            <person name="Spatafora J.W."/>
        </authorList>
    </citation>
    <scope>NUCLEOTIDE SEQUENCE [LARGE SCALE GENOMIC DNA]</scope>
    <source>
        <strain evidence="13 14">OSC145934</strain>
    </source>
</reference>
<evidence type="ECO:0000256" key="8">
    <source>
        <dbReference type="ARBA" id="ARBA00023274"/>
    </source>
</evidence>
<evidence type="ECO:0000256" key="9">
    <source>
        <dbReference type="PIRNR" id="PIRNR038922"/>
    </source>
</evidence>
<dbReference type="GO" id="GO:0005786">
    <property type="term" value="C:signal recognition particle, endoplasmic reticulum targeting"/>
    <property type="evidence" value="ECO:0007669"/>
    <property type="project" value="UniProtKB-UniRule"/>
</dbReference>
<evidence type="ECO:0000256" key="5">
    <source>
        <dbReference type="ARBA" id="ARBA00022490"/>
    </source>
</evidence>
<gene>
    <name evidence="13" type="ORF">Egran_00131</name>
</gene>
<organism evidence="13 14">
    <name type="scientific">Elaphomyces granulatus</name>
    <dbReference type="NCBI Taxonomy" id="519963"/>
    <lineage>
        <taxon>Eukaryota</taxon>
        <taxon>Fungi</taxon>
        <taxon>Dikarya</taxon>
        <taxon>Ascomycota</taxon>
        <taxon>Pezizomycotina</taxon>
        <taxon>Eurotiomycetes</taxon>
        <taxon>Eurotiomycetidae</taxon>
        <taxon>Eurotiales</taxon>
        <taxon>Elaphomycetaceae</taxon>
        <taxon>Elaphomyces</taxon>
    </lineage>
</organism>
<accession>A0A232M6V1</accession>
<comment type="subcellular location">
    <subcellularLocation>
        <location evidence="2 9">Cytoplasm</location>
    </subcellularLocation>
    <subcellularLocation>
        <location evidence="1">Endoplasmic reticulum</location>
    </subcellularLocation>
</comment>
<dbReference type="Pfam" id="PF08492">
    <property type="entry name" value="SRP72"/>
    <property type="match status" value="1"/>
</dbReference>
<keyword evidence="8 9" id="KW-0687">Ribonucleoprotein</keyword>
<comment type="similarity">
    <text evidence="3 9">Belongs to the SRP72 family.</text>
</comment>
<dbReference type="EMBL" id="NPHW01002128">
    <property type="protein sequence ID" value="OXV12106.1"/>
    <property type="molecule type" value="Genomic_DNA"/>
</dbReference>
<keyword evidence="7 9" id="KW-0733">Signal recognition particle</keyword>
<feature type="domain" description="Signal recognition particle SRP72 subunit RNA-binding" evidence="12">
    <location>
        <begin position="547"/>
        <end position="598"/>
    </location>
</feature>
<comment type="caution">
    <text evidence="13">The sequence shown here is derived from an EMBL/GenBank/DDBJ whole genome shotgun (WGS) entry which is preliminary data.</text>
</comment>
<dbReference type="InterPro" id="IPR026270">
    <property type="entry name" value="SRP72"/>
</dbReference>
<name>A0A232M6V1_9EURO</name>
<dbReference type="PANTHER" id="PTHR14094">
    <property type="entry name" value="SIGNAL RECOGNITION PARTICLE 72"/>
    <property type="match status" value="1"/>
</dbReference>
<dbReference type="SUPFAM" id="SSF48452">
    <property type="entry name" value="TPR-like"/>
    <property type="match status" value="1"/>
</dbReference>
<evidence type="ECO:0000256" key="2">
    <source>
        <dbReference type="ARBA" id="ARBA00004496"/>
    </source>
</evidence>
<proteinExistence type="inferred from homology"/>
<evidence type="ECO:0000313" key="13">
    <source>
        <dbReference type="EMBL" id="OXV12106.1"/>
    </source>
</evidence>
<evidence type="ECO:0000256" key="3">
    <source>
        <dbReference type="ARBA" id="ARBA00007676"/>
    </source>
</evidence>
<evidence type="ECO:0000259" key="12">
    <source>
        <dbReference type="Pfam" id="PF08492"/>
    </source>
</evidence>
<dbReference type="FunFam" id="1.25.40.10:FF:000512">
    <property type="entry name" value="Signal recognition particle subunit SRP72"/>
    <property type="match status" value="1"/>
</dbReference>
<dbReference type="AlphaFoldDB" id="A0A232M6V1"/>
<evidence type="ECO:0000313" key="14">
    <source>
        <dbReference type="Proteomes" id="UP000243515"/>
    </source>
</evidence>
<dbReference type="OrthoDB" id="5421607at2759"/>
<dbReference type="GO" id="GO:0006614">
    <property type="term" value="P:SRP-dependent cotranslational protein targeting to membrane"/>
    <property type="evidence" value="ECO:0007669"/>
    <property type="project" value="UniProtKB-UniRule"/>
</dbReference>
<evidence type="ECO:0000256" key="1">
    <source>
        <dbReference type="ARBA" id="ARBA00004240"/>
    </source>
</evidence>
<evidence type="ECO:0000256" key="4">
    <source>
        <dbReference type="ARBA" id="ARBA00018350"/>
    </source>
</evidence>
<dbReference type="GO" id="GO:0005783">
    <property type="term" value="C:endoplasmic reticulum"/>
    <property type="evidence" value="ECO:0007669"/>
    <property type="project" value="UniProtKB-SubCell"/>
</dbReference>
<keyword evidence="6" id="KW-0256">Endoplasmic reticulum</keyword>
<feature type="region of interest" description="Disordered" evidence="11">
    <location>
        <begin position="559"/>
        <end position="648"/>
    </location>
</feature>
<dbReference type="InterPro" id="IPR031545">
    <property type="entry name" value="SRP72_TPR-like"/>
</dbReference>
<comment type="function">
    <text evidence="9">Component of the signal recognition particle (SRP) complex, a ribonucleoprotein complex that mediates the cotranslational targeting of secretory and membrane proteins to the endoplasmic reticulum (ER).</text>
</comment>
<evidence type="ECO:0000256" key="6">
    <source>
        <dbReference type="ARBA" id="ARBA00022824"/>
    </source>
</evidence>
<feature type="compositionally biased region" description="Basic and acidic residues" evidence="11">
    <location>
        <begin position="580"/>
        <end position="595"/>
    </location>
</feature>
<dbReference type="InterPro" id="IPR013699">
    <property type="entry name" value="Signal_recog_part_SRP72_RNA-bd"/>
</dbReference>
<protein>
    <recommendedName>
        <fullName evidence="4 9">Signal recognition particle subunit SRP72</fullName>
    </recommendedName>
</protein>
<keyword evidence="14" id="KW-1185">Reference proteome</keyword>
<keyword evidence="10" id="KW-0175">Coiled coil</keyword>
<dbReference type="Gene3D" id="1.25.40.10">
    <property type="entry name" value="Tetratricopeptide repeat domain"/>
    <property type="match status" value="1"/>
</dbReference>
<dbReference type="InterPro" id="IPR011990">
    <property type="entry name" value="TPR-like_helical_dom_sf"/>
</dbReference>
<feature type="compositionally biased region" description="Basic residues" evidence="11">
    <location>
        <begin position="561"/>
        <end position="572"/>
    </location>
</feature>